<sequence>MFLPHHKFDTCQQALVILGQSVKHSAHVEIKAANMLRRLPLQAQFVKKADSKPGATTRYMAFIRVPTDFYTQFPFLKARAEVPESSAKHNGLVTGRASIDVCFEPFKAHGPEQEDSRGPVQEYPAILGLQVGQSPTADHVRSAMLRAYVMGQDPAKILSCVVGFLSESEVNRLQEAFGAVDKQALQSFNIFSACRHPELRDTILRSMSHDQSSVSLPSLPPSYMGMITFVGSRAQKHATATTLLVLASLGPVFATASSNFIANEFAAALQADSEKVMERLNTPQGSLRFKIRSPLVIRGFAVELELLEFMELVKARWRRKTGISPHVAAGAWQKSLSLCEWLFKVTKILNNDLLNTDHAALFTLREAIRKTDFYRPLRTSSYIIKSPANVGLDDDVSKVLKEACAFLVNHCSILCTTPTMSQKPLYRDFKTSAKAIAISDADNITRPEAVLAIGDKMRPCVMGGFTPNRSPRPNKAFDSPQNPLWADLHLSLLAAHVENGFFYISC</sequence>
<evidence type="ECO:0000313" key="1">
    <source>
        <dbReference type="EMBL" id="KAI6781799.1"/>
    </source>
</evidence>
<reference evidence="1" key="2">
    <citation type="submission" date="2022-07" db="EMBL/GenBank/DDBJ databases">
        <authorList>
            <person name="Goncalves M.F.M."/>
            <person name="Hilario S."/>
            <person name="Van De Peer Y."/>
            <person name="Esteves A.C."/>
            <person name="Alves A."/>
        </authorList>
    </citation>
    <scope>NUCLEOTIDE SEQUENCE</scope>
    <source>
        <strain evidence="1">MUM 19.33</strain>
    </source>
</reference>
<dbReference type="GeneID" id="75831451"/>
<evidence type="ECO:0000313" key="2">
    <source>
        <dbReference type="Proteomes" id="UP001055219"/>
    </source>
</evidence>
<keyword evidence="2" id="KW-1185">Reference proteome</keyword>
<name>A0A9P9Y2L2_9HYPO</name>
<organism evidence="1 2">
    <name type="scientific">Emericellopsis cladophorae</name>
    <dbReference type="NCBI Taxonomy" id="2686198"/>
    <lineage>
        <taxon>Eukaryota</taxon>
        <taxon>Fungi</taxon>
        <taxon>Dikarya</taxon>
        <taxon>Ascomycota</taxon>
        <taxon>Pezizomycotina</taxon>
        <taxon>Sordariomycetes</taxon>
        <taxon>Hypocreomycetidae</taxon>
        <taxon>Hypocreales</taxon>
        <taxon>Bionectriaceae</taxon>
        <taxon>Emericellopsis</taxon>
    </lineage>
</organism>
<dbReference type="AlphaFoldDB" id="A0A9P9Y2L2"/>
<comment type="caution">
    <text evidence="1">The sequence shown here is derived from an EMBL/GenBank/DDBJ whole genome shotgun (WGS) entry which is preliminary data.</text>
</comment>
<protein>
    <submittedName>
        <fullName evidence="1">Uncharacterized protein</fullName>
    </submittedName>
</protein>
<dbReference type="Proteomes" id="UP001055219">
    <property type="component" value="Unassembled WGS sequence"/>
</dbReference>
<dbReference type="RefSeq" id="XP_051362655.1">
    <property type="nucleotide sequence ID" value="XM_051506007.1"/>
</dbReference>
<accession>A0A9P9Y2L2</accession>
<dbReference type="EMBL" id="JAGIXG020000018">
    <property type="protein sequence ID" value="KAI6781799.1"/>
    <property type="molecule type" value="Genomic_DNA"/>
</dbReference>
<gene>
    <name evidence="1" type="ORF">J7T54_004965</name>
</gene>
<dbReference type="OrthoDB" id="6513042at2759"/>
<reference evidence="1" key="1">
    <citation type="journal article" date="2021" name="J Fungi (Basel)">
        <title>Genomic and Metabolomic Analyses of the Marine Fungus Emericellopsis cladophorae: Insights into Saltwater Adaptability Mechanisms and Its Biosynthetic Potential.</title>
        <authorList>
            <person name="Goncalves M.F.M."/>
            <person name="Hilario S."/>
            <person name="Van de Peer Y."/>
            <person name="Esteves A.C."/>
            <person name="Alves A."/>
        </authorList>
    </citation>
    <scope>NUCLEOTIDE SEQUENCE</scope>
    <source>
        <strain evidence="1">MUM 19.33</strain>
    </source>
</reference>
<proteinExistence type="predicted"/>